<evidence type="ECO:0000256" key="4">
    <source>
        <dbReference type="SAM" id="SignalP"/>
    </source>
</evidence>
<organism evidence="6 7">
    <name type="scientific">Ezakiella coagulans</name>
    <dbReference type="NCBI Taxonomy" id="46507"/>
    <lineage>
        <taxon>Bacteria</taxon>
        <taxon>Bacillati</taxon>
        <taxon>Bacillota</taxon>
        <taxon>Tissierellia</taxon>
        <taxon>Ezakiella</taxon>
    </lineage>
</organism>
<feature type="signal peptide" evidence="4">
    <location>
        <begin position="1"/>
        <end position="23"/>
    </location>
</feature>
<sequence>MKKYRKILMVTAFLMLVPLTASAKDVKLWIDGNYVTGDVAPQIVNDRTVVPLRMISESLGLTPVWNEHEQSVTIEAQNISVVFKINDMNYVLNGEKKQMDVAPQIISDRTFVPLRVIAEVFGKKVDWDQKNETAIVGEGYVPPAATEISFEKATVKNVVDGDTIVVDIDGAEKKVRFVGIDAPEMSTPNGNTSKKFTEDAILNKTVYLEKDVSEVDKYDRLLRYIWLVSPNGIEINENTVRENMLNGKMVASGMAASKTYAPDTKYQNILDKLQTDAINNKLGMWAPAPTGAVVSTHKVEGWGLQFGTFVPENRTKIERKQNGKTYFADTTQGYIKGNASSKKYHLPGMQGYDKISVVNVCFFRTEEEAIARGFVKAKK</sequence>
<dbReference type="Gene3D" id="2.40.50.90">
    <property type="match status" value="1"/>
</dbReference>
<keyword evidence="2 6" id="KW-0255">Endonuclease</keyword>
<dbReference type="SUPFAM" id="SSF55383">
    <property type="entry name" value="Copper amine oxidase, domain N"/>
    <property type="match status" value="1"/>
</dbReference>
<dbReference type="AlphaFoldDB" id="A0A2U1E3R7"/>
<dbReference type="PANTHER" id="PTHR12302">
    <property type="entry name" value="EBNA2 BINDING PROTEIN P100"/>
    <property type="match status" value="1"/>
</dbReference>
<evidence type="ECO:0000256" key="1">
    <source>
        <dbReference type="ARBA" id="ARBA00022722"/>
    </source>
</evidence>
<dbReference type="EMBL" id="QEKV01000005">
    <property type="protein sequence ID" value="PVY94349.1"/>
    <property type="molecule type" value="Genomic_DNA"/>
</dbReference>
<evidence type="ECO:0000256" key="3">
    <source>
        <dbReference type="ARBA" id="ARBA00022801"/>
    </source>
</evidence>
<accession>A0A2U1E3R7</accession>
<dbReference type="Pfam" id="PF00565">
    <property type="entry name" value="SNase"/>
    <property type="match status" value="1"/>
</dbReference>
<name>A0A2U1E3R7_9FIRM</name>
<dbReference type="PROSITE" id="PS50830">
    <property type="entry name" value="TNASE_3"/>
    <property type="match status" value="1"/>
</dbReference>
<dbReference type="Gene3D" id="3.30.457.10">
    <property type="entry name" value="Copper amine oxidase-like, N-terminal domain"/>
    <property type="match status" value="1"/>
</dbReference>
<dbReference type="InterPro" id="IPR012854">
    <property type="entry name" value="Cu_amine_oxidase-like_N"/>
</dbReference>
<dbReference type="Proteomes" id="UP000245793">
    <property type="component" value="Unassembled WGS sequence"/>
</dbReference>
<dbReference type="SMART" id="SM00318">
    <property type="entry name" value="SNc"/>
    <property type="match status" value="1"/>
</dbReference>
<gene>
    <name evidence="6" type="ORF">C7381_10552</name>
</gene>
<dbReference type="GO" id="GO:0004519">
    <property type="term" value="F:endonuclease activity"/>
    <property type="evidence" value="ECO:0007669"/>
    <property type="project" value="UniProtKB-KW"/>
</dbReference>
<keyword evidence="7" id="KW-1185">Reference proteome</keyword>
<keyword evidence="3" id="KW-0378">Hydrolase</keyword>
<comment type="caution">
    <text evidence="6">The sequence shown here is derived from an EMBL/GenBank/DDBJ whole genome shotgun (WGS) entry which is preliminary data.</text>
</comment>
<evidence type="ECO:0000313" key="7">
    <source>
        <dbReference type="Proteomes" id="UP000245793"/>
    </source>
</evidence>
<feature type="domain" description="TNase-like" evidence="5">
    <location>
        <begin position="149"/>
        <end position="287"/>
    </location>
</feature>
<dbReference type="InterPro" id="IPR035437">
    <property type="entry name" value="SNase_OB-fold_sf"/>
</dbReference>
<evidence type="ECO:0000313" key="6">
    <source>
        <dbReference type="EMBL" id="PVY94349.1"/>
    </source>
</evidence>
<dbReference type="PANTHER" id="PTHR12302:SF3">
    <property type="entry name" value="SERINE_THREONINE-PROTEIN KINASE 31"/>
    <property type="match status" value="1"/>
</dbReference>
<dbReference type="RefSeq" id="WP_116480132.1">
    <property type="nucleotide sequence ID" value="NZ_QEKV01000005.1"/>
</dbReference>
<reference evidence="6 7" key="1">
    <citation type="submission" date="2018-04" db="EMBL/GenBank/DDBJ databases">
        <title>Genomic Encyclopedia of Type Strains, Phase IV (KMG-IV): sequencing the most valuable type-strain genomes for metagenomic binning, comparative biology and taxonomic classification.</title>
        <authorList>
            <person name="Goeker M."/>
        </authorList>
    </citation>
    <scope>NUCLEOTIDE SEQUENCE [LARGE SCALE GENOMIC DNA]</scope>
    <source>
        <strain evidence="6 7">DSM 20705</strain>
    </source>
</reference>
<keyword evidence="4" id="KW-0732">Signal</keyword>
<evidence type="ECO:0000256" key="2">
    <source>
        <dbReference type="ARBA" id="ARBA00022759"/>
    </source>
</evidence>
<dbReference type="InterPro" id="IPR036582">
    <property type="entry name" value="Mao_N_sf"/>
</dbReference>
<dbReference type="SUPFAM" id="SSF50199">
    <property type="entry name" value="Staphylococcal nuclease"/>
    <property type="match status" value="1"/>
</dbReference>
<keyword evidence="1" id="KW-0540">Nuclease</keyword>
<proteinExistence type="predicted"/>
<dbReference type="Pfam" id="PF07833">
    <property type="entry name" value="Cu_amine_oxidN1"/>
    <property type="match status" value="1"/>
</dbReference>
<feature type="chain" id="PRO_5015513386" evidence="4">
    <location>
        <begin position="24"/>
        <end position="379"/>
    </location>
</feature>
<dbReference type="InterPro" id="IPR016071">
    <property type="entry name" value="Staphylococal_nuclease_OB-fold"/>
</dbReference>
<dbReference type="GO" id="GO:0016787">
    <property type="term" value="F:hydrolase activity"/>
    <property type="evidence" value="ECO:0007669"/>
    <property type="project" value="UniProtKB-KW"/>
</dbReference>
<protein>
    <submittedName>
        <fullName evidence="6">Endonuclease YncB(Thermonuclease family)</fullName>
    </submittedName>
</protein>
<evidence type="ECO:0000259" key="5">
    <source>
        <dbReference type="PROSITE" id="PS50830"/>
    </source>
</evidence>